<dbReference type="Gene3D" id="2.30.30.240">
    <property type="entry name" value="PRC-barrel domain"/>
    <property type="match status" value="1"/>
</dbReference>
<dbReference type="GeneID" id="86952363"/>
<dbReference type="InterPro" id="IPR027275">
    <property type="entry name" value="PRC-brl_dom"/>
</dbReference>
<feature type="domain" description="PRC-barrel" evidence="1">
    <location>
        <begin position="8"/>
        <end position="65"/>
    </location>
</feature>
<proteinExistence type="predicted"/>
<evidence type="ECO:0000313" key="2">
    <source>
        <dbReference type="EMBL" id="GHI14209.1"/>
    </source>
</evidence>
<dbReference type="Pfam" id="PF05239">
    <property type="entry name" value="PRC"/>
    <property type="match status" value="1"/>
</dbReference>
<dbReference type="Proteomes" id="UP000660554">
    <property type="component" value="Unassembled WGS sequence"/>
</dbReference>
<dbReference type="InterPro" id="IPR011033">
    <property type="entry name" value="PRC_barrel-like_sf"/>
</dbReference>
<comment type="caution">
    <text evidence="2">The sequence shown here is derived from an EMBL/GenBank/DDBJ whole genome shotgun (WGS) entry which is preliminary data.</text>
</comment>
<accession>A0ABQ3NNA5</accession>
<dbReference type="EMBL" id="BNDV01000008">
    <property type="protein sequence ID" value="GHI14209.1"/>
    <property type="molecule type" value="Genomic_DNA"/>
</dbReference>
<reference evidence="3" key="1">
    <citation type="submission" date="2020-09" db="EMBL/GenBank/DDBJ databases">
        <title>Whole genome shotgun sequence of Streptomyces cinnamonensis NBRC 15873.</title>
        <authorList>
            <person name="Komaki H."/>
            <person name="Tamura T."/>
        </authorList>
    </citation>
    <scope>NUCLEOTIDE SEQUENCE [LARGE SCALE GENOMIC DNA]</scope>
    <source>
        <strain evidence="3">NBRC 15873</strain>
    </source>
</reference>
<gene>
    <name evidence="2" type="ORF">Scinn_36720</name>
</gene>
<sequence length="188" mass="19153">MAFLTRVGDVVGRPVVTLGGDVIAQIKDVVLDPGDGRVTMFTLSGRGLLSGPLREVLHWEGVHALGMDAVMVAARSAVAGPEASRSVGAPGAGVSGARVLTAEGEDMGRVADVVLNVEQDAARMVGYEVCLGDHGAGEATVLLPVPLPAAASGENVVVPEASFRFAVADLTGFREAAAGLEQALKEAR</sequence>
<evidence type="ECO:0000259" key="1">
    <source>
        <dbReference type="Pfam" id="PF05239"/>
    </source>
</evidence>
<evidence type="ECO:0000313" key="3">
    <source>
        <dbReference type="Proteomes" id="UP000660554"/>
    </source>
</evidence>
<organism evidence="2 3">
    <name type="scientific">Streptomyces virginiae</name>
    <name type="common">Streptomyces cinnamonensis</name>
    <dbReference type="NCBI Taxonomy" id="1961"/>
    <lineage>
        <taxon>Bacteria</taxon>
        <taxon>Bacillati</taxon>
        <taxon>Actinomycetota</taxon>
        <taxon>Actinomycetes</taxon>
        <taxon>Kitasatosporales</taxon>
        <taxon>Streptomycetaceae</taxon>
        <taxon>Streptomyces</taxon>
    </lineage>
</organism>
<protein>
    <submittedName>
        <fullName evidence="2">Photosystem reaction center subunit H</fullName>
    </submittedName>
</protein>
<name>A0ABQ3NNA5_STRVG</name>
<keyword evidence="3" id="KW-1185">Reference proteome</keyword>
<dbReference type="RefSeq" id="WP_191869103.1">
    <property type="nucleotide sequence ID" value="NZ_BMRU01000011.1"/>
</dbReference>
<dbReference type="SUPFAM" id="SSF50346">
    <property type="entry name" value="PRC-barrel domain"/>
    <property type="match status" value="1"/>
</dbReference>